<sequence>MSTANPLDETNKSGIVMGLKDFGVFNRQDINVLLFQAPVTFNMFPNTLKKLQEKNWELQMNYYQIAGKSFLSLRDKLLNIIVIPGIHGSPCAEWNKIKPKNEYATSYLPLHKTIIDFADKYDELRKKVYKEAVKEFRLPSWDYHQPKGYNAISPVVVMSEGTTKSVYNFRVPQILTVPRVNVKM</sequence>
<evidence type="ECO:0000313" key="1">
    <source>
        <dbReference type="EMBL" id="KAF2260639.1"/>
    </source>
</evidence>
<reference evidence="2" key="1">
    <citation type="journal article" date="2020" name="Stud. Mycol.">
        <title>101 Dothideomycetes genomes: A test case for predicting lifestyles and emergence of pathogens.</title>
        <authorList>
            <person name="Haridas S."/>
            <person name="Albert R."/>
            <person name="Binder M."/>
            <person name="Bloem J."/>
            <person name="LaButti K."/>
            <person name="Salamov A."/>
            <person name="Andreopoulos B."/>
            <person name="Baker S."/>
            <person name="Barry K."/>
            <person name="Bills G."/>
            <person name="Bluhm B."/>
            <person name="Cannon C."/>
            <person name="Castanera R."/>
            <person name="Culley D."/>
            <person name="Daum C."/>
            <person name="Ezra D."/>
            <person name="Gonzalez J."/>
            <person name="Henrissat B."/>
            <person name="Kuo A."/>
            <person name="Liang C."/>
            <person name="Lipzen A."/>
            <person name="Lutzoni F."/>
            <person name="Magnuson J."/>
            <person name="Mondo S."/>
            <person name="Nolan M."/>
            <person name="Ohm R."/>
            <person name="Pangilinan J."/>
            <person name="Park H.-J."/>
            <person name="Ramirez L."/>
            <person name="Alfaro M."/>
            <person name="Sun H."/>
            <person name="Tritt A."/>
            <person name="Yoshinaga Y."/>
            <person name="Zwiers L.-H."/>
            <person name="Turgeon B."/>
            <person name="Goodwin S."/>
            <person name="Spatafora J."/>
            <person name="Crous P."/>
            <person name="Grigoriev I."/>
        </authorList>
    </citation>
    <scope>NUCLEOTIDE SEQUENCE [LARGE SCALE GENOMIC DNA]</scope>
    <source>
        <strain evidence="2">CBS 304.66</strain>
    </source>
</reference>
<keyword evidence="2" id="KW-1185">Reference proteome</keyword>
<dbReference type="AlphaFoldDB" id="A0A9P4N3D1"/>
<dbReference type="Proteomes" id="UP000800093">
    <property type="component" value="Unassembled WGS sequence"/>
</dbReference>
<gene>
    <name evidence="1" type="ORF">CC78DRAFT_610029</name>
</gene>
<dbReference type="EMBL" id="ML986676">
    <property type="protein sequence ID" value="KAF2260639.1"/>
    <property type="molecule type" value="Genomic_DNA"/>
</dbReference>
<evidence type="ECO:0000313" key="2">
    <source>
        <dbReference type="Proteomes" id="UP000800093"/>
    </source>
</evidence>
<comment type="caution">
    <text evidence="1">The sequence shown here is derived from an EMBL/GenBank/DDBJ whole genome shotgun (WGS) entry which is preliminary data.</text>
</comment>
<dbReference type="Gene3D" id="1.10.1280.10">
    <property type="entry name" value="Di-copper center containing domain from catechol oxidase"/>
    <property type="match status" value="1"/>
</dbReference>
<organism evidence="1 2">
    <name type="scientific">Lojkania enalia</name>
    <dbReference type="NCBI Taxonomy" id="147567"/>
    <lineage>
        <taxon>Eukaryota</taxon>
        <taxon>Fungi</taxon>
        <taxon>Dikarya</taxon>
        <taxon>Ascomycota</taxon>
        <taxon>Pezizomycotina</taxon>
        <taxon>Dothideomycetes</taxon>
        <taxon>Pleosporomycetidae</taxon>
        <taxon>Pleosporales</taxon>
        <taxon>Pleosporales incertae sedis</taxon>
        <taxon>Lojkania</taxon>
    </lineage>
</organism>
<name>A0A9P4N3D1_9PLEO</name>
<accession>A0A9P4N3D1</accession>
<dbReference type="InterPro" id="IPR008922">
    <property type="entry name" value="Di-copper_centre_dom_sf"/>
</dbReference>
<proteinExistence type="predicted"/>
<protein>
    <submittedName>
        <fullName evidence="1">Uncharacterized protein</fullName>
    </submittedName>
</protein>